<dbReference type="RefSeq" id="WP_208248796.1">
    <property type="nucleotide sequence ID" value="NZ_JAGEPF010000028.1"/>
</dbReference>
<organism evidence="1 2">
    <name type="scientific">Actinomadura violacea</name>
    <dbReference type="NCBI Taxonomy" id="2819934"/>
    <lineage>
        <taxon>Bacteria</taxon>
        <taxon>Bacillati</taxon>
        <taxon>Actinomycetota</taxon>
        <taxon>Actinomycetes</taxon>
        <taxon>Streptosporangiales</taxon>
        <taxon>Thermomonosporaceae</taxon>
        <taxon>Actinomadura</taxon>
    </lineage>
</organism>
<reference evidence="1 2" key="1">
    <citation type="submission" date="2021-03" db="EMBL/GenBank/DDBJ databases">
        <title>Actinomadura violae sp. nov., isolated from lichen in Thailand.</title>
        <authorList>
            <person name="Kanchanasin P."/>
            <person name="Saeng-In P."/>
            <person name="Phongsopitanun W."/>
            <person name="Yuki M."/>
            <person name="Kudo T."/>
            <person name="Ohkuma M."/>
            <person name="Tanasupawat S."/>
        </authorList>
    </citation>
    <scope>NUCLEOTIDE SEQUENCE [LARGE SCALE GENOMIC DNA]</scope>
    <source>
        <strain evidence="1 2">LCR2-06</strain>
    </source>
</reference>
<name>A0ABS3S386_9ACTN</name>
<sequence>MKPIVAPYGRWEPATPAQVASLFSARRIQVMLDETRHGEWASRRDSGLRRPWADIGDVSPDGVPYLAPEIQLYYKAEQPRPKDEIDFLAALPFLTAERRRWLSEALSRGFGEHPWQERLTC</sequence>
<accession>A0ABS3S386</accession>
<evidence type="ECO:0000313" key="1">
    <source>
        <dbReference type="EMBL" id="MBO2463475.1"/>
    </source>
</evidence>
<protein>
    <submittedName>
        <fullName evidence="1">Uncharacterized protein</fullName>
    </submittedName>
</protein>
<gene>
    <name evidence="1" type="ORF">J4709_38490</name>
</gene>
<dbReference type="Gene3D" id="3.30.460.40">
    <property type="match status" value="1"/>
</dbReference>
<evidence type="ECO:0000313" key="2">
    <source>
        <dbReference type="Proteomes" id="UP000680206"/>
    </source>
</evidence>
<proteinExistence type="predicted"/>
<dbReference type="EMBL" id="JAGEPF010000028">
    <property type="protein sequence ID" value="MBO2463475.1"/>
    <property type="molecule type" value="Genomic_DNA"/>
</dbReference>
<keyword evidence="2" id="KW-1185">Reference proteome</keyword>
<comment type="caution">
    <text evidence="1">The sequence shown here is derived from an EMBL/GenBank/DDBJ whole genome shotgun (WGS) entry which is preliminary data.</text>
</comment>
<dbReference type="Proteomes" id="UP000680206">
    <property type="component" value="Unassembled WGS sequence"/>
</dbReference>